<evidence type="ECO:0000256" key="6">
    <source>
        <dbReference type="SAM" id="Phobius"/>
    </source>
</evidence>
<feature type="domain" description="Major facilitator superfamily (MFS) profile" evidence="7">
    <location>
        <begin position="243"/>
        <end position="434"/>
    </location>
</feature>
<keyword evidence="3 6" id="KW-0812">Transmembrane</keyword>
<feature type="transmembrane region" description="Helical" evidence="6">
    <location>
        <begin position="244"/>
        <end position="274"/>
    </location>
</feature>
<feature type="transmembrane region" description="Helical" evidence="6">
    <location>
        <begin position="106"/>
        <end position="127"/>
    </location>
</feature>
<dbReference type="EMBL" id="CP046452">
    <property type="protein sequence ID" value="QGU01298.1"/>
    <property type="molecule type" value="Genomic_DNA"/>
</dbReference>
<feature type="transmembrane region" description="Helical" evidence="6">
    <location>
        <begin position="280"/>
        <end position="300"/>
    </location>
</feature>
<keyword evidence="2" id="KW-0813">Transport</keyword>
<evidence type="ECO:0000256" key="2">
    <source>
        <dbReference type="ARBA" id="ARBA00022448"/>
    </source>
</evidence>
<feature type="transmembrane region" description="Helical" evidence="6">
    <location>
        <begin position="51"/>
        <end position="70"/>
    </location>
</feature>
<dbReference type="GO" id="GO:0005886">
    <property type="term" value="C:plasma membrane"/>
    <property type="evidence" value="ECO:0007669"/>
    <property type="project" value="UniProtKB-SubCell"/>
</dbReference>
<dbReference type="SUPFAM" id="SSF103473">
    <property type="entry name" value="MFS general substrate transporter"/>
    <property type="match status" value="1"/>
</dbReference>
<evidence type="ECO:0000313" key="8">
    <source>
        <dbReference type="EMBL" id="QGU01298.1"/>
    </source>
</evidence>
<evidence type="ECO:0000256" key="1">
    <source>
        <dbReference type="ARBA" id="ARBA00004651"/>
    </source>
</evidence>
<feature type="transmembrane region" description="Helical" evidence="6">
    <location>
        <begin position="398"/>
        <end position="417"/>
    </location>
</feature>
<proteinExistence type="predicted"/>
<organism evidence="8 9">
    <name type="scientific">Corynebacterium kalinowskii</name>
    <dbReference type="NCBI Taxonomy" id="2675216"/>
    <lineage>
        <taxon>Bacteria</taxon>
        <taxon>Bacillati</taxon>
        <taxon>Actinomycetota</taxon>
        <taxon>Actinomycetes</taxon>
        <taxon>Mycobacteriales</taxon>
        <taxon>Corynebacteriaceae</taxon>
        <taxon>Corynebacterium</taxon>
    </lineage>
</organism>
<feature type="transmembrane region" description="Helical" evidence="6">
    <location>
        <begin position="21"/>
        <end position="39"/>
    </location>
</feature>
<evidence type="ECO:0000256" key="5">
    <source>
        <dbReference type="ARBA" id="ARBA00023136"/>
    </source>
</evidence>
<dbReference type="InterPro" id="IPR036259">
    <property type="entry name" value="MFS_trans_sf"/>
</dbReference>
<reference evidence="9" key="1">
    <citation type="submission" date="2019-11" db="EMBL/GenBank/DDBJ databases">
        <title>Complete genome sequence of Corynebacterium kalinowskii 1959, a novel Corynebacterium species isolated from soil of a small paddock in Vilsendorf, Germany.</title>
        <authorList>
            <person name="Schaffert L."/>
            <person name="Ruwe M."/>
            <person name="Milse J."/>
            <person name="Hanuschka K."/>
            <person name="Ortseifen V."/>
            <person name="Droste J."/>
            <person name="Brandt D."/>
            <person name="Schlueter L."/>
            <person name="Kutter Y."/>
            <person name="Vinke S."/>
            <person name="Viehoefer P."/>
            <person name="Jacob L."/>
            <person name="Luebke N.-C."/>
            <person name="Schulte-Berndt E."/>
            <person name="Hain C."/>
            <person name="Linder M."/>
            <person name="Schmidt P."/>
            <person name="Wollenschlaeger L."/>
            <person name="Luttermann T."/>
            <person name="Thieme E."/>
            <person name="Hassa J."/>
            <person name="Haak M."/>
            <person name="Wittchen M."/>
            <person name="Mentz A."/>
            <person name="Persicke M."/>
            <person name="Busche T."/>
            <person name="Ruckert C."/>
        </authorList>
    </citation>
    <scope>NUCLEOTIDE SEQUENCE [LARGE SCALE GENOMIC DNA]</scope>
    <source>
        <strain evidence="9">1959</strain>
    </source>
</reference>
<comment type="subcellular location">
    <subcellularLocation>
        <location evidence="1">Cell membrane</location>
        <topology evidence="1">Multi-pass membrane protein</topology>
    </subcellularLocation>
</comment>
<dbReference type="GO" id="GO:0022857">
    <property type="term" value="F:transmembrane transporter activity"/>
    <property type="evidence" value="ECO:0007669"/>
    <property type="project" value="InterPro"/>
</dbReference>
<accession>A0A6B8W0P8</accession>
<evidence type="ECO:0000256" key="3">
    <source>
        <dbReference type="ARBA" id="ARBA00022692"/>
    </source>
</evidence>
<dbReference type="InterPro" id="IPR050495">
    <property type="entry name" value="ATG22/LtaA_families"/>
</dbReference>
<feature type="transmembrane region" description="Helical" evidence="6">
    <location>
        <begin position="148"/>
        <end position="168"/>
    </location>
</feature>
<evidence type="ECO:0000313" key="9">
    <source>
        <dbReference type="Proteomes" id="UP000427071"/>
    </source>
</evidence>
<dbReference type="InterPro" id="IPR024671">
    <property type="entry name" value="Atg22-like"/>
</dbReference>
<evidence type="ECO:0000256" key="4">
    <source>
        <dbReference type="ARBA" id="ARBA00022989"/>
    </source>
</evidence>
<feature type="transmembrane region" description="Helical" evidence="6">
    <location>
        <begin position="309"/>
        <end position="327"/>
    </location>
</feature>
<keyword evidence="5 6" id="KW-0472">Membrane</keyword>
<protein>
    <submittedName>
        <fullName evidence="8">Vacuole effluxer Atg22 like protein</fullName>
    </submittedName>
</protein>
<feature type="transmembrane region" description="Helical" evidence="6">
    <location>
        <begin position="367"/>
        <end position="392"/>
    </location>
</feature>
<feature type="transmembrane region" description="Helical" evidence="6">
    <location>
        <begin position="188"/>
        <end position="206"/>
    </location>
</feature>
<dbReference type="PROSITE" id="PS50850">
    <property type="entry name" value="MFS"/>
    <property type="match status" value="1"/>
</dbReference>
<dbReference type="Proteomes" id="UP000427071">
    <property type="component" value="Chromosome"/>
</dbReference>
<dbReference type="KEGG" id="ckw:CKALI_02000"/>
<name>A0A6B8W0P8_9CORY</name>
<dbReference type="RefSeq" id="WP_156191713.1">
    <property type="nucleotide sequence ID" value="NZ_CP046452.1"/>
</dbReference>
<dbReference type="AlphaFoldDB" id="A0A6B8W0P8"/>
<dbReference type="PANTHER" id="PTHR23519">
    <property type="entry name" value="AUTOPHAGY-RELATED PROTEIN 22"/>
    <property type="match status" value="1"/>
</dbReference>
<feature type="transmembrane region" description="Helical" evidence="6">
    <location>
        <begin position="333"/>
        <end position="355"/>
    </location>
</feature>
<gene>
    <name evidence="8" type="ORF">CKALI_02000</name>
</gene>
<sequence>MQTASSRRPVLSWASWDWGSAAFNAVLVTFVFSVYLTSSVGKHVDNPTGKFSFAMAVAGVAIAIFAPVQGRLTDVRGTRRRSVRFWTIVTFFLMASLYFVRNDAEWYFWLGTAIMAVASVTFQFAEVPYFAMLRQVSTPATVGRVSGFGWAAGYFGGIFLLLACYVGFIAGEGGVLGLSTAEGFNIRLVALFAAVWFLLFGLPVMFRVPEISPDPTASRVGFFASYRQLFGEIKELWHTDRNSVWFLIAAAIFRDGLAGVFAYGAILAVSVYGISSSDVLLFGVAANVVSALGALVAGFLDDALGPKPVIMFSLICMITDAVILYFVSGPTMFWIFGLILCLFVGPAQSAARTFLSRVSPEGREGQMFGLYATTGRAVSWMAPTAFGLFVSLLGADRAGIIGIGLILAIGCAMLAFVKAPGGARTVLGKPGQLG</sequence>
<dbReference type="PANTHER" id="PTHR23519:SF1">
    <property type="entry name" value="AUTOPHAGY-RELATED PROTEIN 22"/>
    <property type="match status" value="1"/>
</dbReference>
<keyword evidence="9" id="KW-1185">Reference proteome</keyword>
<dbReference type="Gene3D" id="1.20.1250.20">
    <property type="entry name" value="MFS general substrate transporter like domains"/>
    <property type="match status" value="1"/>
</dbReference>
<keyword evidence="4 6" id="KW-1133">Transmembrane helix</keyword>
<dbReference type="InterPro" id="IPR020846">
    <property type="entry name" value="MFS_dom"/>
</dbReference>
<dbReference type="Pfam" id="PF11700">
    <property type="entry name" value="ATG22"/>
    <property type="match status" value="1"/>
</dbReference>
<evidence type="ECO:0000259" key="7">
    <source>
        <dbReference type="PROSITE" id="PS50850"/>
    </source>
</evidence>
<feature type="transmembrane region" description="Helical" evidence="6">
    <location>
        <begin position="82"/>
        <end position="100"/>
    </location>
</feature>